<dbReference type="InterPro" id="IPR039600">
    <property type="entry name" value="TANGO6/Rtp1"/>
</dbReference>
<name>A0A507ECH4_9FUNG</name>
<reference evidence="4 5" key="1">
    <citation type="journal article" date="2019" name="Sci. Rep.">
        <title>Comparative genomics of chytrid fungi reveal insights into the obligate biotrophic and pathogenic lifestyle of Synchytrium endobioticum.</title>
        <authorList>
            <person name="van de Vossenberg B.T.L.H."/>
            <person name="Warris S."/>
            <person name="Nguyen H.D.T."/>
            <person name="van Gent-Pelzer M.P.E."/>
            <person name="Joly D.L."/>
            <person name="van de Geest H.C."/>
            <person name="Bonants P.J.M."/>
            <person name="Smith D.S."/>
            <person name="Levesque C.A."/>
            <person name="van der Lee T.A.J."/>
        </authorList>
    </citation>
    <scope>NUCLEOTIDE SEQUENCE [LARGE SCALE GENOMIC DNA]</scope>
    <source>
        <strain evidence="4 5">CBS 809.83</strain>
    </source>
</reference>
<dbReference type="Pfam" id="PF23565">
    <property type="entry name" value="ARM_TANGO6"/>
    <property type="match status" value="1"/>
</dbReference>
<dbReference type="InterPro" id="IPR011989">
    <property type="entry name" value="ARM-like"/>
</dbReference>
<proteinExistence type="inferred from homology"/>
<dbReference type="Gene3D" id="1.25.10.10">
    <property type="entry name" value="Leucine-rich Repeat Variant"/>
    <property type="match status" value="1"/>
</dbReference>
<dbReference type="InterPro" id="IPR016024">
    <property type="entry name" value="ARM-type_fold"/>
</dbReference>
<feature type="domain" description="TANGO6 HEAT repeat" evidence="3">
    <location>
        <begin position="172"/>
        <end position="399"/>
    </location>
</feature>
<evidence type="ECO:0000256" key="1">
    <source>
        <dbReference type="ARBA" id="ARBA00005724"/>
    </source>
</evidence>
<accession>A0A507ECH4</accession>
<dbReference type="InterPro" id="IPR019451">
    <property type="entry name" value="Rtp1_C1"/>
</dbReference>
<evidence type="ECO:0000313" key="4">
    <source>
        <dbReference type="EMBL" id="TPX61047.1"/>
    </source>
</evidence>
<dbReference type="PANTHER" id="PTHR20959">
    <property type="entry name" value="TRANSPORT AND GOLGI ORGANIZATION PROTEIN 6 FAMILY MEMBER"/>
    <property type="match status" value="1"/>
</dbReference>
<gene>
    <name evidence="4" type="ORF">PhCBS80983_g01358</name>
</gene>
<dbReference type="EMBL" id="QEAQ01000010">
    <property type="protein sequence ID" value="TPX61047.1"/>
    <property type="molecule type" value="Genomic_DNA"/>
</dbReference>
<dbReference type="Proteomes" id="UP000318582">
    <property type="component" value="Unassembled WGS sequence"/>
</dbReference>
<evidence type="ECO:0000259" key="2">
    <source>
        <dbReference type="Pfam" id="PF10363"/>
    </source>
</evidence>
<comment type="caution">
    <text evidence="4">The sequence shown here is derived from an EMBL/GenBank/DDBJ whole genome shotgun (WGS) entry which is preliminary data.</text>
</comment>
<dbReference type="GO" id="GO:0009306">
    <property type="term" value="P:protein secretion"/>
    <property type="evidence" value="ECO:0007669"/>
    <property type="project" value="TreeGrafter"/>
</dbReference>
<comment type="similarity">
    <text evidence="1">Belongs to the Tango6 family.</text>
</comment>
<dbReference type="SUPFAM" id="SSF48371">
    <property type="entry name" value="ARM repeat"/>
    <property type="match status" value="1"/>
</dbReference>
<protein>
    <submittedName>
        <fullName evidence="4">Uncharacterized protein</fullName>
    </submittedName>
</protein>
<dbReference type="AlphaFoldDB" id="A0A507ECH4"/>
<keyword evidence="5" id="KW-1185">Reference proteome</keyword>
<sequence>MSLADHLQTASLLAGSLRPGSGITGSDPSEIIKKRLEQAGFHEADLASEGCDLKSRYALSCLTCLTRLHGVLRDASSSPSNNLGSLDLKTIDTLLQIVISLGIYPSLEPRWIHSPRSSTMSKDVLSHSAEMLESVFTSADSHHSLEALLMLIRSRPPPWLKTQCTQYLSQILLRANGVQTIFECLLPPNSALGTLDTAQLQHVAQIIGSVPKQSISVEEYFENICPQLLRLMKTSPRASMLFRASIHVIGHVINRRPGIGKKHLMNKLMFPLLQFYETIAPIPTDRPTQLDLNGNRILVDERTLSEAIDNLRHLLVGNDSSPALIDALASVVPPLYYIQDFATQTASSIKQPALDILLVFFRIAQSADAGTALWRTILELPLQETAILARGPEGGVLLTEGHGKRLDVDLDRFIDFLDAIKNDDLVGSFFLRLLEHHGKDHHEGADEAVEKLRTIQLILSIMGRYGERILKKPAQIVTFSKSMLLSEDEEAVSLGMALLTAILSNDETVIETEINTTLEDILIILQALSAHEKDEISSLARELRVLIVTRNSSLEADDDSENQAKRTSLETLQEAMKELADDLLPVRAHGMHLLRHLVLAKDPVLKERIYETNAIFLDQIKDDDSFIYLNAIKGLASLTDVYPGATLTSIVERYAQDAFDLDYRLRIGEALLQTIQRCGDVFAKYDVPELRSSALSLLACVAETAPLSLLPFIHQLMDYVRNLLLLANTNPEPRRAAAVLLLSLVRALRSGPLFAAIDRTVVRDIATRLDILKDTDTDELTRIHARTALADLNDIVAEHLGM</sequence>
<dbReference type="InterPro" id="IPR057407">
    <property type="entry name" value="HEAT_TANGO6"/>
</dbReference>
<dbReference type="Pfam" id="PF10363">
    <property type="entry name" value="RTP1_C1"/>
    <property type="match status" value="1"/>
</dbReference>
<organism evidence="4 5">
    <name type="scientific">Powellomyces hirtus</name>
    <dbReference type="NCBI Taxonomy" id="109895"/>
    <lineage>
        <taxon>Eukaryota</taxon>
        <taxon>Fungi</taxon>
        <taxon>Fungi incertae sedis</taxon>
        <taxon>Chytridiomycota</taxon>
        <taxon>Chytridiomycota incertae sedis</taxon>
        <taxon>Chytridiomycetes</taxon>
        <taxon>Spizellomycetales</taxon>
        <taxon>Powellomycetaceae</taxon>
        <taxon>Powellomyces</taxon>
    </lineage>
</organism>
<evidence type="ECO:0000313" key="5">
    <source>
        <dbReference type="Proteomes" id="UP000318582"/>
    </source>
</evidence>
<feature type="domain" description="RNA polymerase II assembly factor Rtp1 C-terminal" evidence="2">
    <location>
        <begin position="572"/>
        <end position="680"/>
    </location>
</feature>
<dbReference type="PANTHER" id="PTHR20959:SF1">
    <property type="entry name" value="TRANSPORT AND GOLGI ORGANIZATION PROTEIN 6 HOMOLOG"/>
    <property type="match status" value="1"/>
</dbReference>
<evidence type="ECO:0000259" key="3">
    <source>
        <dbReference type="Pfam" id="PF23565"/>
    </source>
</evidence>